<evidence type="ECO:0000313" key="3">
    <source>
        <dbReference type="EMBL" id="MFC6996880.1"/>
    </source>
</evidence>
<evidence type="ECO:0000256" key="1">
    <source>
        <dbReference type="SAM" id="MobiDB-lite"/>
    </source>
</evidence>
<evidence type="ECO:0000256" key="2">
    <source>
        <dbReference type="SAM" id="SignalP"/>
    </source>
</evidence>
<proteinExistence type="predicted"/>
<feature type="compositionally biased region" description="Low complexity" evidence="1">
    <location>
        <begin position="53"/>
        <end position="64"/>
    </location>
</feature>
<dbReference type="EMBL" id="JBHSYQ010000003">
    <property type="protein sequence ID" value="MFC6996880.1"/>
    <property type="molecule type" value="Genomic_DNA"/>
</dbReference>
<accession>A0ABW2DG69</accession>
<feature type="compositionally biased region" description="Polar residues" evidence="1">
    <location>
        <begin position="88"/>
        <end position="98"/>
    </location>
</feature>
<reference evidence="4" key="1">
    <citation type="journal article" date="2019" name="Int. J. Syst. Evol. Microbiol.">
        <title>The Global Catalogue of Microorganisms (GCM) 10K type strain sequencing project: providing services to taxonomists for standard genome sequencing and annotation.</title>
        <authorList>
            <consortium name="The Broad Institute Genomics Platform"/>
            <consortium name="The Broad Institute Genome Sequencing Center for Infectious Disease"/>
            <person name="Wu L."/>
            <person name="Ma J."/>
        </authorList>
    </citation>
    <scope>NUCLEOTIDE SEQUENCE [LARGE SCALE GENOMIC DNA]</scope>
    <source>
        <strain evidence="4">CGMCC 4.7393</strain>
    </source>
</reference>
<keyword evidence="2" id="KW-0732">Signal</keyword>
<protein>
    <recommendedName>
        <fullName evidence="5">Lipoprotein</fullName>
    </recommendedName>
</protein>
<name>A0ABW2DG69_9BACT</name>
<evidence type="ECO:0008006" key="5">
    <source>
        <dbReference type="Google" id="ProtNLM"/>
    </source>
</evidence>
<gene>
    <name evidence="3" type="ORF">ACFQHR_04550</name>
</gene>
<dbReference type="RefSeq" id="WP_066622786.1">
    <property type="nucleotide sequence ID" value="NZ_JBHSYQ010000003.1"/>
</dbReference>
<dbReference type="PROSITE" id="PS51257">
    <property type="entry name" value="PROKAR_LIPOPROTEIN"/>
    <property type="match status" value="1"/>
</dbReference>
<evidence type="ECO:0000313" key="4">
    <source>
        <dbReference type="Proteomes" id="UP001596405"/>
    </source>
</evidence>
<feature type="chain" id="PRO_5045181904" description="Lipoprotein" evidence="2">
    <location>
        <begin position="18"/>
        <end position="98"/>
    </location>
</feature>
<feature type="signal peptide" evidence="2">
    <location>
        <begin position="1"/>
        <end position="17"/>
    </location>
</feature>
<organism evidence="3 4">
    <name type="scientific">Rufibacter roseus</name>
    <dbReference type="NCBI Taxonomy" id="1567108"/>
    <lineage>
        <taxon>Bacteria</taxon>
        <taxon>Pseudomonadati</taxon>
        <taxon>Bacteroidota</taxon>
        <taxon>Cytophagia</taxon>
        <taxon>Cytophagales</taxon>
        <taxon>Hymenobacteraceae</taxon>
        <taxon>Rufibacter</taxon>
    </lineage>
</organism>
<sequence>MKKLMPFFAASALFLGAACNTYTSTTDPDDHGSGWGLTGDQKATGHTSSRPVAEANNNATFENASTVAGRDTTVNTPQPEADNKTKTKGSQTPQGVEE</sequence>
<feature type="region of interest" description="Disordered" evidence="1">
    <location>
        <begin position="21"/>
        <end position="98"/>
    </location>
</feature>
<dbReference type="Proteomes" id="UP001596405">
    <property type="component" value="Unassembled WGS sequence"/>
</dbReference>
<keyword evidence="4" id="KW-1185">Reference proteome</keyword>
<comment type="caution">
    <text evidence="3">The sequence shown here is derived from an EMBL/GenBank/DDBJ whole genome shotgun (WGS) entry which is preliminary data.</text>
</comment>